<protein>
    <submittedName>
        <fullName evidence="2">Uncharacterized protein</fullName>
    </submittedName>
</protein>
<proteinExistence type="predicted"/>
<sequence length="76" mass="8906">MADSGEILPTYSSLSSARDNSNFDDSSVAYIPILDFQRNEARSILHENDRHKSIYLQASLTKKYNPTERRRKRHRH</sequence>
<reference evidence="2" key="1">
    <citation type="submission" date="2021-02" db="EMBL/GenBank/DDBJ databases">
        <authorList>
            <person name="Nowell W R."/>
        </authorList>
    </citation>
    <scope>NUCLEOTIDE SEQUENCE</scope>
</reference>
<dbReference type="AlphaFoldDB" id="A0A8S3AP67"/>
<dbReference type="Proteomes" id="UP000681720">
    <property type="component" value="Unassembled WGS sequence"/>
</dbReference>
<evidence type="ECO:0000313" key="3">
    <source>
        <dbReference type="Proteomes" id="UP000681720"/>
    </source>
</evidence>
<evidence type="ECO:0000313" key="2">
    <source>
        <dbReference type="EMBL" id="CAF4723465.1"/>
    </source>
</evidence>
<feature type="non-terminal residue" evidence="2">
    <location>
        <position position="1"/>
    </location>
</feature>
<evidence type="ECO:0000256" key="1">
    <source>
        <dbReference type="SAM" id="MobiDB-lite"/>
    </source>
</evidence>
<accession>A0A8S3AP67</accession>
<feature type="region of interest" description="Disordered" evidence="1">
    <location>
        <begin position="1"/>
        <end position="22"/>
    </location>
</feature>
<feature type="compositionally biased region" description="Polar residues" evidence="1">
    <location>
        <begin position="10"/>
        <end position="22"/>
    </location>
</feature>
<gene>
    <name evidence="2" type="ORF">GIL414_LOCUS43955</name>
</gene>
<comment type="caution">
    <text evidence="2">The sequence shown here is derived from an EMBL/GenBank/DDBJ whole genome shotgun (WGS) entry which is preliminary data.</text>
</comment>
<dbReference type="EMBL" id="CAJOBJ010131462">
    <property type="protein sequence ID" value="CAF4723465.1"/>
    <property type="molecule type" value="Genomic_DNA"/>
</dbReference>
<name>A0A8S3AP67_9BILA</name>
<organism evidence="2 3">
    <name type="scientific">Rotaria magnacalcarata</name>
    <dbReference type="NCBI Taxonomy" id="392030"/>
    <lineage>
        <taxon>Eukaryota</taxon>
        <taxon>Metazoa</taxon>
        <taxon>Spiralia</taxon>
        <taxon>Gnathifera</taxon>
        <taxon>Rotifera</taxon>
        <taxon>Eurotatoria</taxon>
        <taxon>Bdelloidea</taxon>
        <taxon>Philodinida</taxon>
        <taxon>Philodinidae</taxon>
        <taxon>Rotaria</taxon>
    </lineage>
</organism>